<protein>
    <recommendedName>
        <fullName evidence="4">Trafficking protein particle complex subunit 11 domain-containing protein</fullName>
    </recommendedName>
</protein>
<feature type="region of interest" description="Disordered" evidence="1">
    <location>
        <begin position="212"/>
        <end position="237"/>
    </location>
</feature>
<dbReference type="Proteomes" id="UP000001449">
    <property type="component" value="Chromosome 10"/>
</dbReference>
<dbReference type="GeneID" id="7445896"/>
<evidence type="ECO:0000313" key="2">
    <source>
        <dbReference type="EMBL" id="EED89851.1"/>
    </source>
</evidence>
<feature type="compositionally biased region" description="Low complexity" evidence="1">
    <location>
        <begin position="219"/>
        <end position="234"/>
    </location>
</feature>
<accession>B8C9G3</accession>
<dbReference type="eggNOG" id="ENOG502RVQE">
    <property type="taxonomic scope" value="Eukaryota"/>
</dbReference>
<organism evidence="2 3">
    <name type="scientific">Thalassiosira pseudonana</name>
    <name type="common">Marine diatom</name>
    <name type="synonym">Cyclotella nana</name>
    <dbReference type="NCBI Taxonomy" id="35128"/>
    <lineage>
        <taxon>Eukaryota</taxon>
        <taxon>Sar</taxon>
        <taxon>Stramenopiles</taxon>
        <taxon>Ochrophyta</taxon>
        <taxon>Bacillariophyta</taxon>
        <taxon>Coscinodiscophyceae</taxon>
        <taxon>Thalassiosirophycidae</taxon>
        <taxon>Thalassiosirales</taxon>
        <taxon>Thalassiosiraceae</taxon>
        <taxon>Thalassiosira</taxon>
    </lineage>
</organism>
<evidence type="ECO:0008006" key="4">
    <source>
        <dbReference type="Google" id="ProtNLM"/>
    </source>
</evidence>
<dbReference type="PANTHER" id="PTHR14374">
    <property type="entry name" value="FOIE GRAS"/>
    <property type="match status" value="1"/>
</dbReference>
<feature type="region of interest" description="Disordered" evidence="1">
    <location>
        <begin position="136"/>
        <end position="180"/>
    </location>
</feature>
<feature type="compositionally biased region" description="Low complexity" evidence="1">
    <location>
        <begin position="136"/>
        <end position="145"/>
    </location>
</feature>
<dbReference type="InParanoid" id="B8C9G3"/>
<evidence type="ECO:0000313" key="3">
    <source>
        <dbReference type="Proteomes" id="UP000001449"/>
    </source>
</evidence>
<dbReference type="HOGENOM" id="CLU_239689_0_0_1"/>
<feature type="compositionally biased region" description="Polar residues" evidence="1">
    <location>
        <begin position="583"/>
        <end position="592"/>
    </location>
</feature>
<dbReference type="PaxDb" id="35128-Thaps24182"/>
<feature type="region of interest" description="Disordered" evidence="1">
    <location>
        <begin position="62"/>
        <end position="105"/>
    </location>
</feature>
<feature type="compositionally biased region" description="Low complexity" evidence="1">
    <location>
        <begin position="168"/>
        <end position="180"/>
    </location>
</feature>
<dbReference type="KEGG" id="tps:THAPSDRAFT_24182"/>
<dbReference type="RefSeq" id="XP_002292655.1">
    <property type="nucleotide sequence ID" value="XM_002292619.1"/>
</dbReference>
<dbReference type="PANTHER" id="PTHR14374:SF0">
    <property type="entry name" value="TRAFFICKING PROTEIN PARTICLE COMPLEX SUBUNIT 11"/>
    <property type="match status" value="1"/>
</dbReference>
<reference evidence="2 3" key="1">
    <citation type="journal article" date="2004" name="Science">
        <title>The genome of the diatom Thalassiosira pseudonana: ecology, evolution, and metabolism.</title>
        <authorList>
            <person name="Armbrust E.V."/>
            <person name="Berges J.A."/>
            <person name="Bowler C."/>
            <person name="Green B.R."/>
            <person name="Martinez D."/>
            <person name="Putnam N.H."/>
            <person name="Zhou S."/>
            <person name="Allen A.E."/>
            <person name="Apt K.E."/>
            <person name="Bechner M."/>
            <person name="Brzezinski M.A."/>
            <person name="Chaal B.K."/>
            <person name="Chiovitti A."/>
            <person name="Davis A.K."/>
            <person name="Demarest M.S."/>
            <person name="Detter J.C."/>
            <person name="Glavina T."/>
            <person name="Goodstein D."/>
            <person name="Hadi M.Z."/>
            <person name="Hellsten U."/>
            <person name="Hildebrand M."/>
            <person name="Jenkins B.D."/>
            <person name="Jurka J."/>
            <person name="Kapitonov V.V."/>
            <person name="Kroger N."/>
            <person name="Lau W.W."/>
            <person name="Lane T.W."/>
            <person name="Larimer F.W."/>
            <person name="Lippmeier J.C."/>
            <person name="Lucas S."/>
            <person name="Medina M."/>
            <person name="Montsant A."/>
            <person name="Obornik M."/>
            <person name="Parker M.S."/>
            <person name="Palenik B."/>
            <person name="Pazour G.J."/>
            <person name="Richardson P.M."/>
            <person name="Rynearson T.A."/>
            <person name="Saito M.A."/>
            <person name="Schwartz D.C."/>
            <person name="Thamatrakoln K."/>
            <person name="Valentin K."/>
            <person name="Vardi A."/>
            <person name="Wilkerson F.P."/>
            <person name="Rokhsar D.S."/>
        </authorList>
    </citation>
    <scope>NUCLEOTIDE SEQUENCE [LARGE SCALE GENOMIC DNA]</scope>
    <source>
        <strain evidence="2 3">CCMP1335</strain>
    </source>
</reference>
<feature type="region of interest" description="Disordered" evidence="1">
    <location>
        <begin position="782"/>
        <end position="803"/>
    </location>
</feature>
<name>B8C9G3_THAPS</name>
<keyword evidence="3" id="KW-1185">Reference proteome</keyword>
<feature type="compositionally biased region" description="Polar residues" evidence="1">
    <location>
        <begin position="74"/>
        <end position="96"/>
    </location>
</feature>
<feature type="region of interest" description="Disordered" evidence="1">
    <location>
        <begin position="581"/>
        <end position="643"/>
    </location>
</feature>
<reference evidence="2 3" key="2">
    <citation type="journal article" date="2008" name="Nature">
        <title>The Phaeodactylum genome reveals the evolutionary history of diatom genomes.</title>
        <authorList>
            <person name="Bowler C."/>
            <person name="Allen A.E."/>
            <person name="Badger J.H."/>
            <person name="Grimwood J."/>
            <person name="Jabbari K."/>
            <person name="Kuo A."/>
            <person name="Maheswari U."/>
            <person name="Martens C."/>
            <person name="Maumus F."/>
            <person name="Otillar R.P."/>
            <person name="Rayko E."/>
            <person name="Salamov A."/>
            <person name="Vandepoele K."/>
            <person name="Beszteri B."/>
            <person name="Gruber A."/>
            <person name="Heijde M."/>
            <person name="Katinka M."/>
            <person name="Mock T."/>
            <person name="Valentin K."/>
            <person name="Verret F."/>
            <person name="Berges J.A."/>
            <person name="Brownlee C."/>
            <person name="Cadoret J.P."/>
            <person name="Chiovitti A."/>
            <person name="Choi C.J."/>
            <person name="Coesel S."/>
            <person name="De Martino A."/>
            <person name="Detter J.C."/>
            <person name="Durkin C."/>
            <person name="Falciatore A."/>
            <person name="Fournet J."/>
            <person name="Haruta M."/>
            <person name="Huysman M.J."/>
            <person name="Jenkins B.D."/>
            <person name="Jiroutova K."/>
            <person name="Jorgensen R.E."/>
            <person name="Joubert Y."/>
            <person name="Kaplan A."/>
            <person name="Kroger N."/>
            <person name="Kroth P.G."/>
            <person name="La Roche J."/>
            <person name="Lindquist E."/>
            <person name="Lommer M."/>
            <person name="Martin-Jezequel V."/>
            <person name="Lopez P.J."/>
            <person name="Lucas S."/>
            <person name="Mangogna M."/>
            <person name="McGinnis K."/>
            <person name="Medlin L.K."/>
            <person name="Montsant A."/>
            <person name="Oudot-Le Secq M.P."/>
            <person name="Napoli C."/>
            <person name="Obornik M."/>
            <person name="Parker M.S."/>
            <person name="Petit J.L."/>
            <person name="Porcel B.M."/>
            <person name="Poulsen N."/>
            <person name="Robison M."/>
            <person name="Rychlewski L."/>
            <person name="Rynearson T.A."/>
            <person name="Schmutz J."/>
            <person name="Shapiro H."/>
            <person name="Siaut M."/>
            <person name="Stanley M."/>
            <person name="Sussman M.R."/>
            <person name="Taylor A.R."/>
            <person name="Vardi A."/>
            <person name="von Dassow P."/>
            <person name="Vyverman W."/>
            <person name="Willis A."/>
            <person name="Wyrwicz L.S."/>
            <person name="Rokhsar D.S."/>
            <person name="Weissenbach J."/>
            <person name="Armbrust E.V."/>
            <person name="Green B.R."/>
            <person name="Van de Peer Y."/>
            <person name="Grigoriev I.V."/>
        </authorList>
    </citation>
    <scope>NUCLEOTIDE SEQUENCE [LARGE SCALE GENOMIC DNA]</scope>
    <source>
        <strain evidence="2 3">CCMP1335</strain>
    </source>
</reference>
<gene>
    <name evidence="2" type="ORF">THAPSDRAFT_24182</name>
</gene>
<dbReference type="EMBL" id="CM000646">
    <property type="protein sequence ID" value="EED89851.1"/>
    <property type="molecule type" value="Genomic_DNA"/>
</dbReference>
<sequence>MDAPDAGSSATVPLSNTTNGIVLRPVIFVVDATRPPTYHTNDLATFGTIDSPTGLQKNVSNLGDDEPFDVRRTSVGTDASATTVKTDASDATMSDEVNTRDRGEDGNLYASFLSALQGRALDDTTVDDTDGASVAASYASSAPFSPERRRTNTSDGGEDASIGGGGLSSPSPTRSRLSPFSRIRVGLWRNTQGGSTSNNNAEALARDLEDDMHENDGTASSSSDNISSAINSFSKGNPPVHFMSRRARVVSVSRRHAFPPSKCPEGNLTIMSSQENNWLASYDISSEGILPSGWLEKHARALPSALVVVTTVKESTARESGRVDPHVVQAVDDLRMTLAEKRSVPIHLVCLMKQEEGKEDPPSGSAQTMQVKEKARNKDEFSVAKEWICQDCNLPQSQVFILKYPLDLEPDEWENALLRSPYLPGAPPMPGSNAASQTNNTTSVSTMMNPLLRQLDRSLRDTSALYYSRLAEAQEHKLSLWRNRYHTTNASFEVNTLMAAMRCARYALKVATLRELQMRTGGHSSYADAAGTMSASAGGSGGKWTDKGSLAMRHYEEAYRWVIELQRRSIAWRIASLSGVGNAGQTPMTPGSTPRPADGNELRSPHITESPGGGIGVEMSLPPFAAATPPPPPIHKSPGLTSKRSSNTVQNIAFYSQLWEQCRSIGSLVNVKLLRSASTSSSTDAELQWRRHRVAFLSTPQGIPLFDPRQDDEFFGPLWHRIAYATEELLTMACIAEGRWHKALIQSVNVPLSPLYHQAAAPWKIYSELAETTLSLGEQIQKTMKRGASKDPDASNDEGNGRRRFVGSIASGNGVGTMQWYCANEAKRDHRAIALDYVLHALELLKENDSHCHSMQAKNEIPMPPTSDSQKSTIRMHYLAGKLLIGLGNPLEALPHLQIAATNTKKWPSMHLSIQRALFVCEEQCIAKGEDLASTLRQKARAKDACIELLLKPDSCSLLSEGEIRQSQTNAWSADHSDAATSFSREIVWTDDDSGVAKPPFEFAVTFLESTHATSSDSVLVCVSVKSCLNFPVFVDSVQLNTTAGCFPISNLEHCADKSLMQSWLKSQNESKNDGFQSSTDKGIQFQSKDLSFFFSEIKVPSDLAEIALGKAAVDLSKFFPKNAKLCNMGLVYAAGNVCEIRVDEDHKQISLNGKPIPITELPESSVAFIGGVPLVCHGLTLVLKPARELSRGSSVLNLQIDSQHLISPLGRSGPQQLLMEECNYMAHSWSRPSHHPWQLGPRSLRVISPRPQMELINLTSSQSNNNAIEGTVNRIMYKLQAGNHADCHDVRIRLKCSSSRMNAAVAEFAGERAEGTSSGIKPNQQPLFVQKSADSSTNHMTESGVSIPVGWEPRQDIATDDSHDVSTVVCPLLKAGTAMLLPLDLFRPLQHVSDNESDDDACSTDYDVVITYKQLRKGSSLPGEVGDRVMIVQQGSITWMKPFAATFSLAEGLLKPFPCGVQHSSNVMVSSTAMQSTVGDPSEIISADGERVRMRFNLQTKGLGASVAATVQSVVNENETNEQQKELYSSNNCFFMDQTKEGTKLSMSYSITTHRNTPHSNEFVTMPLGILNVKWKPVGLTLLVDSLPTIITTDEFSMSHGPLPLSDITPMIFYGPQCKVLNAPFTVKLLKYQSPRVGSQFRMSYHVQNQTAQSQNLIFSLGDTTSGDSTNTTDSRVLVTGKLKGELHMAPFEAKLFSFTFLSMVAGKVRCPPLVLSSTRHQSFVINENVGSPRYVFVMP</sequence>
<evidence type="ECO:0000256" key="1">
    <source>
        <dbReference type="SAM" id="MobiDB-lite"/>
    </source>
</evidence>
<proteinExistence type="predicted"/>